<feature type="compositionally biased region" description="Basic and acidic residues" evidence="1">
    <location>
        <begin position="468"/>
        <end position="486"/>
    </location>
</feature>
<dbReference type="PANTHER" id="PTHR45749">
    <property type="match status" value="1"/>
</dbReference>
<feature type="compositionally biased region" description="Polar residues" evidence="1">
    <location>
        <begin position="659"/>
        <end position="682"/>
    </location>
</feature>
<feature type="compositionally biased region" description="Polar residues" evidence="1">
    <location>
        <begin position="178"/>
        <end position="208"/>
    </location>
</feature>
<feature type="compositionally biased region" description="Basic and acidic residues" evidence="1">
    <location>
        <begin position="112"/>
        <end position="129"/>
    </location>
</feature>
<dbReference type="InterPro" id="IPR012337">
    <property type="entry name" value="RNaseH-like_sf"/>
</dbReference>
<feature type="region of interest" description="Disordered" evidence="1">
    <location>
        <begin position="98"/>
        <end position="212"/>
    </location>
</feature>
<keyword evidence="4" id="KW-1185">Reference proteome</keyword>
<dbReference type="InterPro" id="IPR008906">
    <property type="entry name" value="HATC_C_dom"/>
</dbReference>
<reference evidence="3 4" key="1">
    <citation type="submission" date="2019-01" db="EMBL/GenBank/DDBJ databases">
        <authorList>
            <person name="Sayadi A."/>
        </authorList>
    </citation>
    <scope>NUCLEOTIDE SEQUENCE [LARGE SCALE GENOMIC DNA]</scope>
</reference>
<feature type="compositionally biased region" description="Basic and acidic residues" evidence="1">
    <location>
        <begin position="689"/>
        <end position="712"/>
    </location>
</feature>
<dbReference type="Pfam" id="PF14291">
    <property type="entry name" value="DUF4371"/>
    <property type="match status" value="1"/>
</dbReference>
<dbReference type="GO" id="GO:0046983">
    <property type="term" value="F:protein dimerization activity"/>
    <property type="evidence" value="ECO:0007669"/>
    <property type="project" value="InterPro"/>
</dbReference>
<feature type="compositionally biased region" description="Basic and acidic residues" evidence="1">
    <location>
        <begin position="554"/>
        <end position="563"/>
    </location>
</feature>
<dbReference type="Pfam" id="PF05699">
    <property type="entry name" value="Dimer_Tnp_hAT"/>
    <property type="match status" value="1"/>
</dbReference>
<dbReference type="InterPro" id="IPR025398">
    <property type="entry name" value="DUF4371"/>
</dbReference>
<dbReference type="SMART" id="SM00597">
    <property type="entry name" value="ZnF_TTF"/>
    <property type="match status" value="1"/>
</dbReference>
<protein>
    <recommendedName>
        <fullName evidence="2">TTF-type domain-containing protein</fullName>
    </recommendedName>
</protein>
<evidence type="ECO:0000259" key="2">
    <source>
        <dbReference type="SMART" id="SM00597"/>
    </source>
</evidence>
<evidence type="ECO:0000256" key="1">
    <source>
        <dbReference type="SAM" id="MobiDB-lite"/>
    </source>
</evidence>
<dbReference type="Proteomes" id="UP000410492">
    <property type="component" value="Unassembled WGS sequence"/>
</dbReference>
<dbReference type="InterPro" id="IPR006580">
    <property type="entry name" value="Znf_TTF"/>
</dbReference>
<accession>A0A653CWL4</accession>
<organism evidence="3 4">
    <name type="scientific">Callosobruchus maculatus</name>
    <name type="common">Southern cowpea weevil</name>
    <name type="synonym">Pulse bruchid</name>
    <dbReference type="NCBI Taxonomy" id="64391"/>
    <lineage>
        <taxon>Eukaryota</taxon>
        <taxon>Metazoa</taxon>
        <taxon>Ecdysozoa</taxon>
        <taxon>Arthropoda</taxon>
        <taxon>Hexapoda</taxon>
        <taxon>Insecta</taxon>
        <taxon>Pterygota</taxon>
        <taxon>Neoptera</taxon>
        <taxon>Endopterygota</taxon>
        <taxon>Coleoptera</taxon>
        <taxon>Polyphaga</taxon>
        <taxon>Cucujiformia</taxon>
        <taxon>Chrysomeloidea</taxon>
        <taxon>Chrysomelidae</taxon>
        <taxon>Bruchinae</taxon>
        <taxon>Bruchini</taxon>
        <taxon>Callosobruchus</taxon>
    </lineage>
</organism>
<proteinExistence type="predicted"/>
<dbReference type="OrthoDB" id="6759200at2759"/>
<feature type="compositionally biased region" description="Basic and acidic residues" evidence="1">
    <location>
        <begin position="357"/>
        <end position="367"/>
    </location>
</feature>
<feature type="domain" description="TTF-type" evidence="2">
    <location>
        <begin position="769"/>
        <end position="859"/>
    </location>
</feature>
<evidence type="ECO:0000313" key="4">
    <source>
        <dbReference type="Proteomes" id="UP000410492"/>
    </source>
</evidence>
<dbReference type="PANTHER" id="PTHR45749:SF21">
    <property type="entry name" value="DUF4371 DOMAIN-CONTAINING PROTEIN"/>
    <property type="match status" value="1"/>
</dbReference>
<gene>
    <name evidence="3" type="ORF">CALMAC_LOCUS12382</name>
</gene>
<feature type="compositionally biased region" description="Polar residues" evidence="1">
    <location>
        <begin position="565"/>
        <end position="577"/>
    </location>
</feature>
<evidence type="ECO:0000313" key="3">
    <source>
        <dbReference type="EMBL" id="VEN52142.1"/>
    </source>
</evidence>
<feature type="region of interest" description="Disordered" evidence="1">
    <location>
        <begin position="463"/>
        <end position="578"/>
    </location>
</feature>
<feature type="region of interest" description="Disordered" evidence="1">
    <location>
        <begin position="416"/>
        <end position="436"/>
    </location>
</feature>
<sequence>MQIIFKKQPESLYPPVDPDPRFRKEVFESERCHRANRDGVSSKLGDVELDQLRKRLRETELAMERIVDQMAKVPLKLQDGMANGKVVHQEEPSVKVMGMEMRASCEGGQKWSRPESPLEPHPVDQKPTEPEEPPQEIILEGSLPPQSHHLLVSDSATEAEKSSEEDPAVVLAGKMTLSVISLDSSENGTDESSNSGKKNDGRSSSNISDDFEKIEVDQIDIDDQPLNILEGIKKEISQIEGDGMDIIAQKIRDIAEASKEFVVEDRDVASEASKQVVVEEDAPALQQASEEYFVEEKDAPSAQLASEEYFVEEKDSPALQQASEEYFVEEKDTPAMQQAAEEYFVEEKDSPVLQEARASDETSKIDEAIAGPSKKYDVGEYFVEEKVSPAMQHASEEYFVEEKDTPSLQEAKVLDEASAEHKILPGPSTEYGKGEKDASKKFIALEKDAVISQQADVVDIDSAAQLGLDKDAQKTEDAKSTTERSADGSSRLLRALSAESDEGDKDEADSKQKSVVAVTSEPEEESEEEEEVEYEYEEESDEADDVAEGGSNNRTDEVAEDGRLNGNNQEVRRSANNVAIGENDVSDVEIMSAPRKKLSGAEYRKKARSKQLQGKQCADKMKNWLLRGGGPSVSAASEIDIQLDELEDVSRTLPDQMDQDFSPTVTKQSLSTDFIEQTSPPSLSMCEEQLGRTKPEYEESESSSHSDSDELQKNGLDFTDPGNWPGVEKMTDQQRSLFSNQAALLAENHPENIEFRSTERNGRHLTSSMWYRTLANCERVKRSWLIYSKTKNAIICACCKIYQKPSSAATSALCSTGFINWKKVSERLAEHEATQMHKECMIKWKTRLQQMKSCQGIDQDIERAIHTEKEKWRQILRIVMDAVLYLSTNCLSFRGSNETPSDLITQCPQPSQGNFLNLIALLAKHNSTLKFQLEHLKKGQVSYLSKTIQNEIIDIMAKTVRNSILNDIKEAKYYTIMFDCTPDVSHTEQMSQVIRYVKKTGNVCEIKESFIDFIEVAGKTGEIICQQILEKLTVDALDIDQCRGQSYDNGSNMAGIYKGVQARIAERNELAEFVPCLAHSLNLVGVHSASSCQEAINLFGLIQKVYTFFVGSSTRWDIMKKYVKTNLKGCSQTRWSAKHVAVNALLNNLPKVAEALEEVKQTSHAPEAKYEAGYLLNAIKNFNFILNLTIWANILREINRVNIEIQKEDIILARSVALMDGLLKTLQKMRENPMEYWIKEAAEVAAKTGVEPILQHKRIPKRKKQFDETCEDELQTLQPVQLFSKEIMMVFDRTISEIKKRFECASMLNSNFAFLNGYFILNMPIVELQKHGADLARKYERDLNSVEFCQELYVFKEQAPLLFGSIEKANGFYLLQQIYAHDLQDAFPNICIALRIYSTLPTTSASCERSFSKLKLIKYYLRSSMSQERLSSLAILAIENRTAHEINYEEAIDLFAEQKARRVKL</sequence>
<dbReference type="EMBL" id="CAACVG010009114">
    <property type="protein sequence ID" value="VEN52142.1"/>
    <property type="molecule type" value="Genomic_DNA"/>
</dbReference>
<feature type="region of interest" description="Disordered" evidence="1">
    <location>
        <begin position="654"/>
        <end position="729"/>
    </location>
</feature>
<feature type="region of interest" description="Disordered" evidence="1">
    <location>
        <begin position="345"/>
        <end position="368"/>
    </location>
</feature>
<feature type="compositionally biased region" description="Acidic residues" evidence="1">
    <location>
        <begin position="521"/>
        <end position="547"/>
    </location>
</feature>
<dbReference type="SUPFAM" id="SSF53098">
    <property type="entry name" value="Ribonuclease H-like"/>
    <property type="match status" value="1"/>
</dbReference>
<name>A0A653CWL4_CALMS</name>
<feature type="compositionally biased region" description="Low complexity" evidence="1">
    <location>
        <begin position="487"/>
        <end position="498"/>
    </location>
</feature>